<feature type="non-terminal residue" evidence="2">
    <location>
        <position position="1"/>
    </location>
</feature>
<gene>
    <name evidence="2" type="ORF">chiPu_0030563</name>
</gene>
<evidence type="ECO:0000313" key="3">
    <source>
        <dbReference type="Proteomes" id="UP000287033"/>
    </source>
</evidence>
<evidence type="ECO:0000256" key="1">
    <source>
        <dbReference type="SAM" id="MobiDB-lite"/>
    </source>
</evidence>
<sequence length="86" mass="9763">GLPYYWNIESDLVSWLPPTDPAAVITRPAKKFKEVGEGMERFEREELKEKWLARHDDAHQYAKGRKGNSFPSPTPNPPGRWGRGGG</sequence>
<dbReference type="Proteomes" id="UP000287033">
    <property type="component" value="Unassembled WGS sequence"/>
</dbReference>
<comment type="caution">
    <text evidence="2">The sequence shown here is derived from an EMBL/GenBank/DDBJ whole genome shotgun (WGS) entry which is preliminary data.</text>
</comment>
<name>A0A401TUF3_CHIPU</name>
<dbReference type="AlphaFoldDB" id="A0A401TUF3"/>
<keyword evidence="3" id="KW-1185">Reference proteome</keyword>
<dbReference type="OrthoDB" id="42462at2759"/>
<organism evidence="2 3">
    <name type="scientific">Chiloscyllium punctatum</name>
    <name type="common">Brownbanded bambooshark</name>
    <name type="synonym">Hemiscyllium punctatum</name>
    <dbReference type="NCBI Taxonomy" id="137246"/>
    <lineage>
        <taxon>Eukaryota</taxon>
        <taxon>Metazoa</taxon>
        <taxon>Chordata</taxon>
        <taxon>Craniata</taxon>
        <taxon>Vertebrata</taxon>
        <taxon>Chondrichthyes</taxon>
        <taxon>Elasmobranchii</taxon>
        <taxon>Galeomorphii</taxon>
        <taxon>Galeoidea</taxon>
        <taxon>Orectolobiformes</taxon>
        <taxon>Hemiscylliidae</taxon>
        <taxon>Chiloscyllium</taxon>
    </lineage>
</organism>
<accession>A0A401TUF3</accession>
<dbReference type="STRING" id="137246.A0A401TUF3"/>
<evidence type="ECO:0008006" key="4">
    <source>
        <dbReference type="Google" id="ProtNLM"/>
    </source>
</evidence>
<dbReference type="EMBL" id="BEZZ01186665">
    <property type="protein sequence ID" value="GCC46273.1"/>
    <property type="molecule type" value="Genomic_DNA"/>
</dbReference>
<protein>
    <recommendedName>
        <fullName evidence="4">WW domain-containing protein</fullName>
    </recommendedName>
</protein>
<feature type="region of interest" description="Disordered" evidence="1">
    <location>
        <begin position="56"/>
        <end position="86"/>
    </location>
</feature>
<reference evidence="2 3" key="1">
    <citation type="journal article" date="2018" name="Nat. Ecol. Evol.">
        <title>Shark genomes provide insights into elasmobranch evolution and the origin of vertebrates.</title>
        <authorList>
            <person name="Hara Y"/>
            <person name="Yamaguchi K"/>
            <person name="Onimaru K"/>
            <person name="Kadota M"/>
            <person name="Koyanagi M"/>
            <person name="Keeley SD"/>
            <person name="Tatsumi K"/>
            <person name="Tanaka K"/>
            <person name="Motone F"/>
            <person name="Kageyama Y"/>
            <person name="Nozu R"/>
            <person name="Adachi N"/>
            <person name="Nishimura O"/>
            <person name="Nakagawa R"/>
            <person name="Tanegashima C"/>
            <person name="Kiyatake I"/>
            <person name="Matsumoto R"/>
            <person name="Murakumo K"/>
            <person name="Nishida K"/>
            <person name="Terakita A"/>
            <person name="Kuratani S"/>
            <person name="Sato K"/>
            <person name="Hyodo S Kuraku.S."/>
        </authorList>
    </citation>
    <scope>NUCLEOTIDE SEQUENCE [LARGE SCALE GENOMIC DNA]</scope>
</reference>
<proteinExistence type="predicted"/>
<evidence type="ECO:0000313" key="2">
    <source>
        <dbReference type="EMBL" id="GCC46273.1"/>
    </source>
</evidence>